<evidence type="ECO:0000313" key="2">
    <source>
        <dbReference type="Proteomes" id="UP001199469"/>
    </source>
</evidence>
<sequence length="45" mass="5077">MLRGSHDGGRTGPGGRARRELETVIDRWARRIAHDERPIELVPAD</sequence>
<dbReference type="RefSeq" id="WP_230735996.1">
    <property type="nucleotide sequence ID" value="NZ_JAJNDB010000003.1"/>
</dbReference>
<name>A0ABS8PAB8_9PSEU</name>
<comment type="caution">
    <text evidence="1">The sequence shown here is derived from an EMBL/GenBank/DDBJ whole genome shotgun (WGS) entry which is preliminary data.</text>
</comment>
<dbReference type="Proteomes" id="UP001199469">
    <property type="component" value="Unassembled WGS sequence"/>
</dbReference>
<organism evidence="1 2">
    <name type="scientific">Actinomycetospora endophytica</name>
    <dbReference type="NCBI Taxonomy" id="2291215"/>
    <lineage>
        <taxon>Bacteria</taxon>
        <taxon>Bacillati</taxon>
        <taxon>Actinomycetota</taxon>
        <taxon>Actinomycetes</taxon>
        <taxon>Pseudonocardiales</taxon>
        <taxon>Pseudonocardiaceae</taxon>
        <taxon>Actinomycetospora</taxon>
    </lineage>
</organism>
<evidence type="ECO:0000313" key="1">
    <source>
        <dbReference type="EMBL" id="MCD2195194.1"/>
    </source>
</evidence>
<protein>
    <submittedName>
        <fullName evidence="1">Uncharacterized protein</fullName>
    </submittedName>
</protein>
<proteinExistence type="predicted"/>
<dbReference type="EMBL" id="JAJNDB010000003">
    <property type="protein sequence ID" value="MCD2195194.1"/>
    <property type="molecule type" value="Genomic_DNA"/>
</dbReference>
<accession>A0ABS8PAB8</accession>
<gene>
    <name evidence="1" type="ORF">LQ327_17645</name>
</gene>
<reference evidence="1 2" key="1">
    <citation type="submission" date="2021-11" db="EMBL/GenBank/DDBJ databases">
        <title>Draft genome sequence of Actinomycetospora sp. SF1 isolated from the rhizosphere soil.</title>
        <authorList>
            <person name="Duangmal K."/>
            <person name="Chantavorakit T."/>
        </authorList>
    </citation>
    <scope>NUCLEOTIDE SEQUENCE [LARGE SCALE GENOMIC DNA]</scope>
    <source>
        <strain evidence="1 2">TBRC 5722</strain>
    </source>
</reference>
<keyword evidence="2" id="KW-1185">Reference proteome</keyword>